<dbReference type="Proteomes" id="UP001060215">
    <property type="component" value="Chromosome 6"/>
</dbReference>
<gene>
    <name evidence="1" type="ORF">LOK49_LG03G01556</name>
</gene>
<sequence length="238" mass="26980">MFILQIHSIDTRRPFSSTATTSSSAAKPSNHLSITELNGVVHLFRSQSPSSTTSLTSPSARSTKLFVVAVPNYLSPDDFLLFCGSHLDHFSELCFLRNDGMEDRYSVLITLANQLTADGFYCNFNGKRFRSSQRLYQDTCGIQTTLCDHTLQCPCGSKRTYLSCQVCRLCQQQDEKPSCAVCGTLKNLWVCVICGFVGCGRYEERHAIRHWKDTQHCYSLELETQQVWDYVGDIYVHR</sequence>
<keyword evidence="2" id="KW-1185">Reference proteome</keyword>
<name>A0ACC0IH34_9ERIC</name>
<protein>
    <submittedName>
        <fullName evidence="1">BRAP2 RING ZnF UBP domain-containing protein 1</fullName>
    </submittedName>
</protein>
<reference evidence="1 2" key="1">
    <citation type="journal article" date="2022" name="Plant J.">
        <title>Chromosome-level genome of Camellia lanceoleosa provides a valuable resource for understanding genome evolution and self-incompatibility.</title>
        <authorList>
            <person name="Gong W."/>
            <person name="Xiao S."/>
            <person name="Wang L."/>
            <person name="Liao Z."/>
            <person name="Chang Y."/>
            <person name="Mo W."/>
            <person name="Hu G."/>
            <person name="Li W."/>
            <person name="Zhao G."/>
            <person name="Zhu H."/>
            <person name="Hu X."/>
            <person name="Ji K."/>
            <person name="Xiang X."/>
            <person name="Song Q."/>
            <person name="Yuan D."/>
            <person name="Jin S."/>
            <person name="Zhang L."/>
        </authorList>
    </citation>
    <scope>NUCLEOTIDE SEQUENCE [LARGE SCALE GENOMIC DNA]</scope>
    <source>
        <strain evidence="1">SQ_2022a</strain>
    </source>
</reference>
<accession>A0ACC0IH34</accession>
<evidence type="ECO:0000313" key="1">
    <source>
        <dbReference type="EMBL" id="KAI8024373.1"/>
    </source>
</evidence>
<organism evidence="1 2">
    <name type="scientific">Camellia lanceoleosa</name>
    <dbReference type="NCBI Taxonomy" id="1840588"/>
    <lineage>
        <taxon>Eukaryota</taxon>
        <taxon>Viridiplantae</taxon>
        <taxon>Streptophyta</taxon>
        <taxon>Embryophyta</taxon>
        <taxon>Tracheophyta</taxon>
        <taxon>Spermatophyta</taxon>
        <taxon>Magnoliopsida</taxon>
        <taxon>eudicotyledons</taxon>
        <taxon>Gunneridae</taxon>
        <taxon>Pentapetalae</taxon>
        <taxon>asterids</taxon>
        <taxon>Ericales</taxon>
        <taxon>Theaceae</taxon>
        <taxon>Camellia</taxon>
    </lineage>
</organism>
<evidence type="ECO:0000313" key="2">
    <source>
        <dbReference type="Proteomes" id="UP001060215"/>
    </source>
</evidence>
<dbReference type="EMBL" id="CM045763">
    <property type="protein sequence ID" value="KAI8024373.1"/>
    <property type="molecule type" value="Genomic_DNA"/>
</dbReference>
<proteinExistence type="predicted"/>
<comment type="caution">
    <text evidence="1">The sequence shown here is derived from an EMBL/GenBank/DDBJ whole genome shotgun (WGS) entry which is preliminary data.</text>
</comment>